<dbReference type="PANTHER" id="PTHR26392">
    <property type="entry name" value="MITOGEN-ACTIVATED PROTEIN KINASE KINASE KINASE 7-RELATED"/>
    <property type="match status" value="1"/>
</dbReference>
<sequence length="530" mass="61013">MAGARPEIGKSMAPHLLTTTVSSDCEYTPEDIRQVTEFEDAFEMGEDMGVDMRGLDELDETKQRLIMHIEKKEGSNYKQEVAQDLVNVSKDDVKKKKKLIDLLDKFQEELEQFTVEEDQTQKHGKRGSAAIESLLKTEGATSNLEIDFQQKIQRTKNNECLVVVSGETSAGKSSVLNLLIGEKILPVHHNPCTSVITRISYGKQRTAKIVFRDGRLSSLEDLDGKDKWKTLWDQIYVKDENERELATEVKEIRIFVPAILLKCGLVLVDSPGIGENDAMDEVITAFVEENDIMGFLYIVKSDNAGGVDEDRLGSLLKVIMEKQKKKTEGGSTTPFDPKCAIFVCNMWDLVKEHERKLVFDYAVTKLGLYWPGLTETQVVTMSTRKCQREVDVDPQYILPEYKQFLDDMKELFVKALDRRIKTTYKWLENILVRSVHHLKIIVRRIDNSEEDLATTMKNVHSKLTRLKEHSHDFIQTQRIKLDTESKEITRAFKEELIKPQVKFRICQWIDGETPVDDDWDTIKHMSKKWF</sequence>
<protein>
    <recommendedName>
        <fullName evidence="2">Dynamin N-terminal domain-containing protein</fullName>
    </recommendedName>
</protein>
<name>A0AA88YPM9_PINIB</name>
<dbReference type="EMBL" id="VSWD01000005">
    <property type="protein sequence ID" value="KAK3101391.1"/>
    <property type="molecule type" value="Genomic_DNA"/>
</dbReference>
<evidence type="ECO:0000313" key="4">
    <source>
        <dbReference type="Proteomes" id="UP001186944"/>
    </source>
</evidence>
<keyword evidence="1" id="KW-0175">Coiled coil</keyword>
<dbReference type="Proteomes" id="UP001186944">
    <property type="component" value="Unassembled WGS sequence"/>
</dbReference>
<organism evidence="3 4">
    <name type="scientific">Pinctada imbricata</name>
    <name type="common">Atlantic pearl-oyster</name>
    <name type="synonym">Pinctada martensii</name>
    <dbReference type="NCBI Taxonomy" id="66713"/>
    <lineage>
        <taxon>Eukaryota</taxon>
        <taxon>Metazoa</taxon>
        <taxon>Spiralia</taxon>
        <taxon>Lophotrochozoa</taxon>
        <taxon>Mollusca</taxon>
        <taxon>Bivalvia</taxon>
        <taxon>Autobranchia</taxon>
        <taxon>Pteriomorphia</taxon>
        <taxon>Pterioida</taxon>
        <taxon>Pterioidea</taxon>
        <taxon>Pteriidae</taxon>
        <taxon>Pinctada</taxon>
    </lineage>
</organism>
<proteinExistence type="predicted"/>
<keyword evidence="4" id="KW-1185">Reference proteome</keyword>
<evidence type="ECO:0000259" key="2">
    <source>
        <dbReference type="Pfam" id="PF00350"/>
    </source>
</evidence>
<evidence type="ECO:0000313" key="3">
    <source>
        <dbReference type="EMBL" id="KAK3101391.1"/>
    </source>
</evidence>
<feature type="domain" description="Dynamin N-terminal" evidence="2">
    <location>
        <begin position="162"/>
        <end position="297"/>
    </location>
</feature>
<reference evidence="3" key="1">
    <citation type="submission" date="2019-08" db="EMBL/GenBank/DDBJ databases">
        <title>The improved chromosome-level genome for the pearl oyster Pinctada fucata martensii using PacBio sequencing and Hi-C.</title>
        <authorList>
            <person name="Zheng Z."/>
        </authorList>
    </citation>
    <scope>NUCLEOTIDE SEQUENCE</scope>
    <source>
        <strain evidence="3">ZZ-2019</strain>
        <tissue evidence="3">Adductor muscle</tissue>
    </source>
</reference>
<evidence type="ECO:0000256" key="1">
    <source>
        <dbReference type="SAM" id="Coils"/>
    </source>
</evidence>
<feature type="coiled-coil region" evidence="1">
    <location>
        <begin position="96"/>
        <end position="123"/>
    </location>
</feature>
<gene>
    <name evidence="3" type="ORF">FSP39_003201</name>
</gene>
<dbReference type="AlphaFoldDB" id="A0AA88YPM9"/>
<dbReference type="InterPro" id="IPR045063">
    <property type="entry name" value="Dynamin_N"/>
</dbReference>
<dbReference type="SUPFAM" id="SSF52540">
    <property type="entry name" value="P-loop containing nucleoside triphosphate hydrolases"/>
    <property type="match status" value="1"/>
</dbReference>
<dbReference type="InterPro" id="IPR027417">
    <property type="entry name" value="P-loop_NTPase"/>
</dbReference>
<accession>A0AA88YPM9</accession>
<dbReference type="PANTHER" id="PTHR26392:SF92">
    <property type="entry name" value="PROTEIN KINASE DOMAIN-CONTAINING PROTEIN"/>
    <property type="match status" value="1"/>
</dbReference>
<dbReference type="Pfam" id="PF00350">
    <property type="entry name" value="Dynamin_N"/>
    <property type="match status" value="1"/>
</dbReference>
<dbReference type="Gene3D" id="3.40.50.300">
    <property type="entry name" value="P-loop containing nucleotide triphosphate hydrolases"/>
    <property type="match status" value="1"/>
</dbReference>
<comment type="caution">
    <text evidence="3">The sequence shown here is derived from an EMBL/GenBank/DDBJ whole genome shotgun (WGS) entry which is preliminary data.</text>
</comment>